<name>A0A2A4Z393_9PROT</name>
<dbReference type="InterPro" id="IPR036526">
    <property type="entry name" value="C-N_Hydrolase_sf"/>
</dbReference>
<gene>
    <name evidence="4" type="ORF">COB13_07195</name>
</gene>
<reference evidence="4" key="2">
    <citation type="journal article" date="2018" name="ISME J.">
        <title>A dynamic microbial community with high functional redundancy inhabits the cold, oxic subseafloor aquifer.</title>
        <authorList>
            <person name="Tully B.J."/>
            <person name="Wheat C.G."/>
            <person name="Glazer B.T."/>
            <person name="Huber J.A."/>
        </authorList>
    </citation>
    <scope>NUCLEOTIDE SEQUENCE</scope>
    <source>
        <strain evidence="4">NORP83</strain>
    </source>
</reference>
<dbReference type="SUPFAM" id="SSF56317">
    <property type="entry name" value="Carbon-nitrogen hydrolase"/>
    <property type="match status" value="1"/>
</dbReference>
<dbReference type="InterPro" id="IPR001110">
    <property type="entry name" value="UPF0012_CS"/>
</dbReference>
<reference key="1">
    <citation type="submission" date="2017-08" db="EMBL/GenBank/DDBJ databases">
        <title>A dynamic microbial community with high functional redundancy inhabits the cold, oxic subseafloor aquifer.</title>
        <authorList>
            <person name="Tully B.J."/>
            <person name="Wheat C.G."/>
            <person name="Glazer B.T."/>
            <person name="Huber J.A."/>
        </authorList>
    </citation>
    <scope>NUCLEOTIDE SEQUENCE [LARGE SCALE GENOMIC DNA]</scope>
</reference>
<dbReference type="Gene3D" id="3.60.110.10">
    <property type="entry name" value="Carbon-nitrogen hydrolase"/>
    <property type="match status" value="1"/>
</dbReference>
<protein>
    <submittedName>
        <fullName evidence="4">Amidohydrolase</fullName>
    </submittedName>
</protein>
<organism evidence="4">
    <name type="scientific">OCS116 cluster bacterium</name>
    <dbReference type="NCBI Taxonomy" id="2030921"/>
    <lineage>
        <taxon>Bacteria</taxon>
        <taxon>Pseudomonadati</taxon>
        <taxon>Pseudomonadota</taxon>
        <taxon>Alphaproteobacteria</taxon>
        <taxon>OCS116 cluster</taxon>
    </lineage>
</organism>
<keyword evidence="2 4" id="KW-0378">Hydrolase</keyword>
<dbReference type="PROSITE" id="PS50263">
    <property type="entry name" value="CN_HYDROLASE"/>
    <property type="match status" value="1"/>
</dbReference>
<dbReference type="EMBL" id="NVUS01000007">
    <property type="protein sequence ID" value="PCJ01639.1"/>
    <property type="molecule type" value="Genomic_DNA"/>
</dbReference>
<dbReference type="PROSITE" id="PS01227">
    <property type="entry name" value="UPF0012"/>
    <property type="match status" value="1"/>
</dbReference>
<dbReference type="Pfam" id="PF00795">
    <property type="entry name" value="CN_hydrolase"/>
    <property type="match status" value="1"/>
</dbReference>
<dbReference type="AlphaFoldDB" id="A0A2A4Z393"/>
<evidence type="ECO:0000313" key="4">
    <source>
        <dbReference type="EMBL" id="PCJ01639.1"/>
    </source>
</evidence>
<comment type="caution">
    <text evidence="4">The sequence shown here is derived from an EMBL/GenBank/DDBJ whole genome shotgun (WGS) entry which is preliminary data.</text>
</comment>
<feature type="domain" description="CN hydrolase" evidence="3">
    <location>
        <begin position="5"/>
        <end position="257"/>
    </location>
</feature>
<dbReference type="CDD" id="cd07572">
    <property type="entry name" value="nit"/>
    <property type="match status" value="1"/>
</dbReference>
<accession>A0A2A4Z393</accession>
<dbReference type="PANTHER" id="PTHR23088">
    <property type="entry name" value="NITRILASE-RELATED"/>
    <property type="match status" value="1"/>
</dbReference>
<dbReference type="InterPro" id="IPR003010">
    <property type="entry name" value="C-N_Hydrolase"/>
</dbReference>
<proteinExistence type="inferred from homology"/>
<evidence type="ECO:0000259" key="3">
    <source>
        <dbReference type="PROSITE" id="PS50263"/>
    </source>
</evidence>
<dbReference type="InterPro" id="IPR045254">
    <property type="entry name" value="Nit1/2_C-N_Hydrolase"/>
</dbReference>
<dbReference type="PANTHER" id="PTHR23088:SF27">
    <property type="entry name" value="DEAMINATED GLUTATHIONE AMIDASE"/>
    <property type="match status" value="1"/>
</dbReference>
<comment type="similarity">
    <text evidence="1">Belongs to the carbon-nitrogen hydrolase superfamily. NIT1/NIT2 family.</text>
</comment>
<evidence type="ECO:0000256" key="1">
    <source>
        <dbReference type="ARBA" id="ARBA00010613"/>
    </source>
</evidence>
<sequence length="278" mass="30442">MARKLKVACIQLCAGQNVQDNIDIADKHIREAAAAGAQLIVTPEQTALMELAGEALFENIYEQQDCPAFAHFKALAKELEVYLCVGSLAILNNDDTVANRGFLIAPYGEVIGHYDKIHMFDIVLKNGDEYKESATYKAGKRASFTQTALFGFGHTICYDMRFPKLYNALAHMGAEIIVVPAAFTVPTGKAHWHVLLRARAIETGSFIVAAAQGGTHENGRKTYGHSVIISPWGEIVAEMQDVDDVPPVGYIMAEIDLDDVSEGRKNIPVLENEQSFSV</sequence>
<dbReference type="GO" id="GO:0016811">
    <property type="term" value="F:hydrolase activity, acting on carbon-nitrogen (but not peptide) bonds, in linear amides"/>
    <property type="evidence" value="ECO:0007669"/>
    <property type="project" value="InterPro"/>
</dbReference>
<evidence type="ECO:0000256" key="2">
    <source>
        <dbReference type="ARBA" id="ARBA00022801"/>
    </source>
</evidence>